<evidence type="ECO:0000313" key="5">
    <source>
        <dbReference type="Proteomes" id="UP000017200"/>
    </source>
</evidence>
<dbReference type="PANTHER" id="PTHR10343">
    <property type="entry name" value="5'-AMP-ACTIVATED PROTEIN KINASE , BETA SUBUNIT"/>
    <property type="match status" value="1"/>
</dbReference>
<dbReference type="Pfam" id="PF16561">
    <property type="entry name" value="AMPK1_CBM"/>
    <property type="match status" value="1"/>
</dbReference>
<dbReference type="OMA" id="TFDNWTK"/>
<protein>
    <recommendedName>
        <fullName evidence="2">AMP-activated protein kinase glycogen-binding domain-containing protein</fullName>
    </recommendedName>
</protein>
<reference evidence="3 5" key="3">
    <citation type="journal article" date="2015" name="BMC Genomics">
        <title>Sex and parasites: genomic and transcriptomic analysis of Microbotryum lychnidis-dioicae, the biotrophic and plant-castrating anther smut fungus.</title>
        <authorList>
            <person name="Perlin M.H."/>
            <person name="Amselem J."/>
            <person name="Fontanillas E."/>
            <person name="Toh S.S."/>
            <person name="Chen Z."/>
            <person name="Goldberg J."/>
            <person name="Duplessis S."/>
            <person name="Henrissat B."/>
            <person name="Young S."/>
            <person name="Zeng Q."/>
            <person name="Aguileta G."/>
            <person name="Petit E."/>
            <person name="Badouin H."/>
            <person name="Andrews J."/>
            <person name="Razeeq D."/>
            <person name="Gabaldon T."/>
            <person name="Quesneville H."/>
            <person name="Giraud T."/>
            <person name="Hood M.E."/>
            <person name="Schultz D.J."/>
            <person name="Cuomo C.A."/>
        </authorList>
    </citation>
    <scope>NUCLEOTIDE SEQUENCE [LARGE SCALE GENOMIC DNA]</scope>
    <source>
        <strain evidence="3">P1A1 Lamole</strain>
        <strain evidence="5">p1A1 Lamole</strain>
    </source>
</reference>
<dbReference type="CDD" id="cd02859">
    <property type="entry name" value="E_set_AMPKbeta_like_N"/>
    <property type="match status" value="1"/>
</dbReference>
<organism evidence="3">
    <name type="scientific">Microbotryum lychnidis-dioicae (strain p1A1 Lamole / MvSl-1064)</name>
    <name type="common">Anther smut fungus</name>
    <dbReference type="NCBI Taxonomy" id="683840"/>
    <lineage>
        <taxon>Eukaryota</taxon>
        <taxon>Fungi</taxon>
        <taxon>Dikarya</taxon>
        <taxon>Basidiomycota</taxon>
        <taxon>Pucciniomycotina</taxon>
        <taxon>Microbotryomycetes</taxon>
        <taxon>Microbotryales</taxon>
        <taxon>Microbotryaceae</taxon>
        <taxon>Microbotryum</taxon>
    </lineage>
</organism>
<evidence type="ECO:0000313" key="4">
    <source>
        <dbReference type="EnsemblFungi" id="MVLG_00623T0"/>
    </source>
</evidence>
<dbReference type="GO" id="GO:0019901">
    <property type="term" value="F:protein kinase binding"/>
    <property type="evidence" value="ECO:0007669"/>
    <property type="project" value="TreeGrafter"/>
</dbReference>
<feature type="compositionally biased region" description="Low complexity" evidence="1">
    <location>
        <begin position="408"/>
        <end position="439"/>
    </location>
</feature>
<dbReference type="InterPro" id="IPR050827">
    <property type="entry name" value="CRP1_MDG1_kinase"/>
</dbReference>
<accession>U5GZM4</accession>
<gene>
    <name evidence="3" type="ORF">MVLG_00623</name>
</gene>
<feature type="region of interest" description="Disordered" evidence="1">
    <location>
        <begin position="195"/>
        <end position="235"/>
    </location>
</feature>
<keyword evidence="5" id="KW-1185">Reference proteome</keyword>
<evidence type="ECO:0000259" key="2">
    <source>
        <dbReference type="Pfam" id="PF16561"/>
    </source>
</evidence>
<dbReference type="EMBL" id="AEIJ01000055">
    <property type="status" value="NOT_ANNOTATED_CDS"/>
    <property type="molecule type" value="Genomic_DNA"/>
</dbReference>
<dbReference type="Proteomes" id="UP000017200">
    <property type="component" value="Unassembled WGS sequence"/>
</dbReference>
<dbReference type="GO" id="GO:0031588">
    <property type="term" value="C:nucleotide-activated protein kinase complex"/>
    <property type="evidence" value="ECO:0007669"/>
    <property type="project" value="TreeGrafter"/>
</dbReference>
<dbReference type="InterPro" id="IPR013783">
    <property type="entry name" value="Ig-like_fold"/>
</dbReference>
<feature type="region of interest" description="Disordered" evidence="1">
    <location>
        <begin position="369"/>
        <end position="503"/>
    </location>
</feature>
<feature type="compositionally biased region" description="Low complexity" evidence="1">
    <location>
        <begin position="213"/>
        <end position="235"/>
    </location>
</feature>
<evidence type="ECO:0000256" key="1">
    <source>
        <dbReference type="SAM" id="MobiDB-lite"/>
    </source>
</evidence>
<dbReference type="AlphaFoldDB" id="U5GZM4"/>
<feature type="compositionally biased region" description="Polar residues" evidence="1">
    <location>
        <begin position="442"/>
        <end position="452"/>
    </location>
</feature>
<dbReference type="GO" id="GO:0005737">
    <property type="term" value="C:cytoplasm"/>
    <property type="evidence" value="ECO:0007669"/>
    <property type="project" value="TreeGrafter"/>
</dbReference>
<dbReference type="InParanoid" id="U5GZM4"/>
<reference evidence="5" key="1">
    <citation type="submission" date="2010-11" db="EMBL/GenBank/DDBJ databases">
        <title>The genome sequence of Microbotryum violaceum strain p1A1 Lamole.</title>
        <authorList>
            <person name="Cuomo C."/>
            <person name="Perlin M."/>
            <person name="Young S.K."/>
            <person name="Zeng Q."/>
            <person name="Gargeya S."/>
            <person name="Alvarado L."/>
            <person name="Berlin A."/>
            <person name="Chapman S.B."/>
            <person name="Chen Z."/>
            <person name="Freedman E."/>
            <person name="Gellesch M."/>
            <person name="Goldberg J."/>
            <person name="Griggs A."/>
            <person name="Gujja S."/>
            <person name="Heilman E."/>
            <person name="Heiman D."/>
            <person name="Howarth C."/>
            <person name="Mehta T."/>
            <person name="Neiman D."/>
            <person name="Pearson M."/>
            <person name="Roberts A."/>
            <person name="Saif S."/>
            <person name="Shea T."/>
            <person name="Shenoy N."/>
            <person name="Sisk P."/>
            <person name="Stolte C."/>
            <person name="Sykes S."/>
            <person name="White J."/>
            <person name="Yandava C."/>
            <person name="Haas B."/>
            <person name="Nusbaum C."/>
            <person name="Birren B."/>
        </authorList>
    </citation>
    <scope>NUCLEOTIDE SEQUENCE [LARGE SCALE GENOMIC DNA]</scope>
    <source>
        <strain evidence="5">p1A1 Lamole</strain>
    </source>
</reference>
<reference evidence="3" key="2">
    <citation type="submission" date="2010-11" db="EMBL/GenBank/DDBJ databases">
        <authorList>
            <consortium name="The Broad Institute Genome Sequencing Platform"/>
            <person name="Earl A."/>
            <person name="Ward D."/>
            <person name="Feldgarden M."/>
            <person name="Gevers D."/>
            <person name="Butler R."/>
            <person name="Young S.K."/>
            <person name="Zeng Q."/>
            <person name="Gargeya S."/>
            <person name="Fitzgerald M."/>
            <person name="Haas B."/>
            <person name="Abouelleil A."/>
            <person name="Alvarado L."/>
            <person name="Arachchi H.M."/>
            <person name="Berlin A."/>
            <person name="Brown A."/>
            <person name="Chapman S.B."/>
            <person name="Chen Z."/>
            <person name="Dunbar C."/>
            <person name="Freedman E."/>
            <person name="Gearin G."/>
            <person name="Gellesch M."/>
            <person name="Goldberg J."/>
            <person name="Griggs A."/>
            <person name="Gujja S."/>
            <person name="Heilman E."/>
            <person name="Heiman D."/>
            <person name="Howarth C."/>
            <person name="Larson L."/>
            <person name="Lui A."/>
            <person name="MacDonald P.J.P."/>
            <person name="Mehta T."/>
            <person name="Montmayeur A."/>
            <person name="Murphy C."/>
            <person name="Neiman D."/>
            <person name="Pearson M."/>
            <person name="Priest M."/>
            <person name="Roberts A."/>
            <person name="Saif S."/>
            <person name="Shea T."/>
            <person name="Shenoy N."/>
            <person name="Sisk P."/>
            <person name="Stolte C."/>
            <person name="Sykes S."/>
            <person name="White J."/>
            <person name="Yandava C."/>
            <person name="Wortman J."/>
            <person name="Nusbaum C."/>
            <person name="Birren B."/>
        </authorList>
    </citation>
    <scope>NUCLEOTIDE SEQUENCE</scope>
    <source>
        <strain evidence="3">P1A1 Lamole</strain>
    </source>
</reference>
<dbReference type="InterPro" id="IPR014756">
    <property type="entry name" value="Ig_E-set"/>
</dbReference>
<dbReference type="GO" id="GO:0007165">
    <property type="term" value="P:signal transduction"/>
    <property type="evidence" value="ECO:0007669"/>
    <property type="project" value="TreeGrafter"/>
</dbReference>
<dbReference type="EnsemblFungi" id="MVLG_00623T0">
    <property type="protein sequence ID" value="MVLG_00623T0"/>
    <property type="gene ID" value="MVLG_00623"/>
</dbReference>
<feature type="compositionally biased region" description="Low complexity" evidence="1">
    <location>
        <begin position="373"/>
        <end position="386"/>
    </location>
</feature>
<name>U5GZM4_USTV1</name>
<dbReference type="PANTHER" id="PTHR10343:SF94">
    <property type="entry name" value="MDG1P"/>
    <property type="match status" value="1"/>
</dbReference>
<dbReference type="InterPro" id="IPR032640">
    <property type="entry name" value="AMPK1_CBM"/>
</dbReference>
<dbReference type="STRING" id="683840.U5GZM4"/>
<dbReference type="EMBL" id="GL541645">
    <property type="protein sequence ID" value="KDE09306.1"/>
    <property type="molecule type" value="Genomic_DNA"/>
</dbReference>
<proteinExistence type="predicted"/>
<evidence type="ECO:0000313" key="3">
    <source>
        <dbReference type="EMBL" id="KDE09306.1"/>
    </source>
</evidence>
<dbReference type="GO" id="GO:0005634">
    <property type="term" value="C:nucleus"/>
    <property type="evidence" value="ECO:0007669"/>
    <property type="project" value="TreeGrafter"/>
</dbReference>
<sequence>MSSSTFTHEFTWSGEAGHVIATGSFDDWKSTLFLTKGADGKQSATVQIPYGEKITFKYVVDGNWQFNPNEPHETDASGNVNNVFTAPAAPAVVETPAAAQTEAVVIPLTELSQQQPVLPVPASINETTSTVDSVAQPTPVAAAVVATPAAAPAATEEPKKMEEKPDLVSAATAGVAAIALGAAGLAGAAIHKVTGSDPVGIDPTPNKNLATKTEVPAEPTHTPTTAPPTTSLPTVPSAATISTAVEKNEHVKTESDVKPVVAVAGVGVAAAAGAETTALATKAGETAGVHTAESSTFQQGEKYLKSFAAKHGKEKELHDIAVKADEYLAQAKAEGSKRFTEGEKMAGDAYEKVAATSFGASTMHALGLDKKASTPSTTTSPAALPKVEAVPDPAAPDNKLLNQTLGSTTAVTDPAAPKVAVAPTPAPAPASLSPASPASKSDGYSTAPSTPLKSAPATPSKGQSGVGHGDAPGTPSSTASKTRKPSFLKRLLGGSKSSPKAEE</sequence>
<dbReference type="OrthoDB" id="2538194at2759"/>
<feature type="domain" description="AMP-activated protein kinase glycogen-binding" evidence="2">
    <location>
        <begin position="9"/>
        <end position="85"/>
    </location>
</feature>
<reference evidence="4" key="4">
    <citation type="submission" date="2015-06" db="UniProtKB">
        <authorList>
            <consortium name="EnsemblFungi"/>
        </authorList>
    </citation>
    <scope>IDENTIFICATION</scope>
</reference>
<dbReference type="SUPFAM" id="SSF81296">
    <property type="entry name" value="E set domains"/>
    <property type="match status" value="1"/>
</dbReference>
<dbReference type="Gene3D" id="2.60.40.10">
    <property type="entry name" value="Immunoglobulins"/>
    <property type="match status" value="1"/>
</dbReference>
<dbReference type="HOGENOM" id="CLU_542055_0_0_1"/>